<feature type="compositionally biased region" description="Basic and acidic residues" evidence="1">
    <location>
        <begin position="307"/>
        <end position="322"/>
    </location>
</feature>
<evidence type="ECO:0000256" key="1">
    <source>
        <dbReference type="SAM" id="MobiDB-lite"/>
    </source>
</evidence>
<accession>A0A225WGA2</accession>
<reference evidence="3" key="1">
    <citation type="submission" date="2017-03" db="EMBL/GenBank/DDBJ databases">
        <title>Phytopthora megakarya and P. palmivora, two closely related causual agents of cacao black pod achieved similar genome size and gene model numbers by different mechanisms.</title>
        <authorList>
            <person name="Ali S."/>
            <person name="Shao J."/>
            <person name="Larry D.J."/>
            <person name="Kronmiller B."/>
            <person name="Shen D."/>
            <person name="Strem M.D."/>
            <person name="Melnick R.L."/>
            <person name="Guiltinan M.J."/>
            <person name="Tyler B.M."/>
            <person name="Meinhardt L.W."/>
            <person name="Bailey B.A."/>
        </authorList>
    </citation>
    <scope>NUCLEOTIDE SEQUENCE [LARGE SCALE GENOMIC DNA]</scope>
    <source>
        <strain evidence="3">zdho120</strain>
    </source>
</reference>
<evidence type="ECO:0000313" key="3">
    <source>
        <dbReference type="Proteomes" id="UP000198211"/>
    </source>
</evidence>
<protein>
    <submittedName>
        <fullName evidence="2">Uncharacterized protein</fullName>
    </submittedName>
</protein>
<gene>
    <name evidence="2" type="ORF">PHMEG_00010208</name>
</gene>
<proteinExistence type="predicted"/>
<evidence type="ECO:0000313" key="2">
    <source>
        <dbReference type="EMBL" id="OWZ16047.1"/>
    </source>
</evidence>
<sequence length="378" mass="41772">MIRGQLVVWAKQEFKLIAAPARNTISDILKNAAKIKNEAYSDKCRRKPLEVTSAALESGLNAWVARVEGGRHVLQYELDLYELNNVFKMDEAGLCYNRAPGGDICIRNNLDVKSDKTRITVAFCANADGSEMLSLLYIGWAEPTIGSGFVEFGSSFAGMATIRRRKFKLALEHLKKVWLKYNKERAYLADNLRTFLPGRMWPWYVGPDASLPIETLLDPTLPFYTMEKLMWAPGSADWCGEAALVNESEPCRVNWLTCPEQHPYNTVYAPCNAHVPFSLPSGATVEVLGPRIVPDLSLEPEDIDSSWDRTFRGADEDGKIEDGEVGEDDADSVATMDLDQVSADDTSADPQDEATEAALIVLFAESSPPPESGVVADI</sequence>
<name>A0A225WGA2_9STRA</name>
<comment type="caution">
    <text evidence="2">The sequence shown here is derived from an EMBL/GenBank/DDBJ whole genome shotgun (WGS) entry which is preliminary data.</text>
</comment>
<organism evidence="2 3">
    <name type="scientific">Phytophthora megakarya</name>
    <dbReference type="NCBI Taxonomy" id="4795"/>
    <lineage>
        <taxon>Eukaryota</taxon>
        <taxon>Sar</taxon>
        <taxon>Stramenopiles</taxon>
        <taxon>Oomycota</taxon>
        <taxon>Peronosporomycetes</taxon>
        <taxon>Peronosporales</taxon>
        <taxon>Peronosporaceae</taxon>
        <taxon>Phytophthora</taxon>
    </lineage>
</organism>
<dbReference type="AlphaFoldDB" id="A0A225WGA2"/>
<dbReference type="Proteomes" id="UP000198211">
    <property type="component" value="Unassembled WGS sequence"/>
</dbReference>
<keyword evidence="3" id="KW-1185">Reference proteome</keyword>
<dbReference type="EMBL" id="NBNE01001006">
    <property type="protein sequence ID" value="OWZ16047.1"/>
    <property type="molecule type" value="Genomic_DNA"/>
</dbReference>
<feature type="region of interest" description="Disordered" evidence="1">
    <location>
        <begin position="307"/>
        <end position="333"/>
    </location>
</feature>